<dbReference type="InterPro" id="IPR000595">
    <property type="entry name" value="cNMP-bd_dom"/>
</dbReference>
<dbReference type="Gene3D" id="3.60.10.10">
    <property type="entry name" value="Endonuclease/exonuclease/phosphatase"/>
    <property type="match status" value="1"/>
</dbReference>
<dbReference type="InterPro" id="IPR000938">
    <property type="entry name" value="CAP-Gly_domain"/>
</dbReference>
<dbReference type="InterPro" id="IPR018488">
    <property type="entry name" value="cNMP-bd_CS"/>
</dbReference>
<organism evidence="5 6">
    <name type="scientific">Symbiodinium pilosum</name>
    <name type="common">Dinoflagellate</name>
    <dbReference type="NCBI Taxonomy" id="2952"/>
    <lineage>
        <taxon>Eukaryota</taxon>
        <taxon>Sar</taxon>
        <taxon>Alveolata</taxon>
        <taxon>Dinophyceae</taxon>
        <taxon>Suessiales</taxon>
        <taxon>Symbiodiniaceae</taxon>
        <taxon>Symbiodinium</taxon>
    </lineage>
</organism>
<dbReference type="InterPro" id="IPR018490">
    <property type="entry name" value="cNMP-bd_dom_sf"/>
</dbReference>
<dbReference type="PANTHER" id="PTHR11635:SF152">
    <property type="entry name" value="CAMP-DEPENDENT PROTEIN KINASE TYPE I REGULATORY SUBUNIT-RELATED"/>
    <property type="match status" value="1"/>
</dbReference>
<protein>
    <submittedName>
        <fullName evidence="5">PRKAR2A protein</fullName>
    </submittedName>
</protein>
<keyword evidence="6" id="KW-1185">Reference proteome</keyword>
<feature type="domain" description="Cyclic nucleotide-binding" evidence="2">
    <location>
        <begin position="1108"/>
        <end position="1238"/>
    </location>
</feature>
<dbReference type="PROSITE" id="PS50245">
    <property type="entry name" value="CAP_GLY_2"/>
    <property type="match status" value="1"/>
</dbReference>
<dbReference type="GO" id="GO:0004862">
    <property type="term" value="F:cAMP-dependent protein kinase inhibitor activity"/>
    <property type="evidence" value="ECO:0007669"/>
    <property type="project" value="TreeGrafter"/>
</dbReference>
<dbReference type="GO" id="GO:0005829">
    <property type="term" value="C:cytosol"/>
    <property type="evidence" value="ECO:0007669"/>
    <property type="project" value="TreeGrafter"/>
</dbReference>
<feature type="region of interest" description="Disordered" evidence="1">
    <location>
        <begin position="1436"/>
        <end position="1479"/>
    </location>
</feature>
<proteinExistence type="predicted"/>
<dbReference type="PROSITE" id="PS51746">
    <property type="entry name" value="PPM_2"/>
    <property type="match status" value="1"/>
</dbReference>
<evidence type="ECO:0000313" key="6">
    <source>
        <dbReference type="Proteomes" id="UP000649617"/>
    </source>
</evidence>
<dbReference type="PROSITE" id="PS00889">
    <property type="entry name" value="CNMP_BINDING_2"/>
    <property type="match status" value="1"/>
</dbReference>
<dbReference type="Gene3D" id="3.60.40.10">
    <property type="entry name" value="PPM-type phosphatase domain"/>
    <property type="match status" value="1"/>
</dbReference>
<dbReference type="SUPFAM" id="SSF74924">
    <property type="entry name" value="Cap-Gly domain"/>
    <property type="match status" value="1"/>
</dbReference>
<dbReference type="InterPro" id="IPR036859">
    <property type="entry name" value="CAP-Gly_dom_sf"/>
</dbReference>
<dbReference type="GO" id="GO:0034236">
    <property type="term" value="F:protein kinase A catalytic subunit binding"/>
    <property type="evidence" value="ECO:0007669"/>
    <property type="project" value="TreeGrafter"/>
</dbReference>
<dbReference type="PANTHER" id="PTHR11635">
    <property type="entry name" value="CAMP-DEPENDENT PROTEIN KINASE REGULATORY CHAIN"/>
    <property type="match status" value="1"/>
</dbReference>
<dbReference type="Gene3D" id="2.60.120.620">
    <property type="entry name" value="q2cbj1_9rhob like domain"/>
    <property type="match status" value="1"/>
</dbReference>
<feature type="region of interest" description="Disordered" evidence="1">
    <location>
        <begin position="234"/>
        <end position="253"/>
    </location>
</feature>
<dbReference type="SUPFAM" id="SSF51206">
    <property type="entry name" value="cAMP-binding domain-like"/>
    <property type="match status" value="2"/>
</dbReference>
<gene>
    <name evidence="5" type="primary">PRKAR2A</name>
    <name evidence="5" type="ORF">SPIL2461_LOCUS17627</name>
</gene>
<dbReference type="Gene3D" id="2.60.120.10">
    <property type="entry name" value="Jelly Rolls"/>
    <property type="match status" value="2"/>
</dbReference>
<feature type="domain" description="Cyclic nucleotide-binding" evidence="2">
    <location>
        <begin position="1241"/>
        <end position="1360"/>
    </location>
</feature>
<dbReference type="Pfam" id="PF00481">
    <property type="entry name" value="PP2C"/>
    <property type="match status" value="1"/>
</dbReference>
<comment type="caution">
    <text evidence="5">The sequence shown here is derived from an EMBL/GenBank/DDBJ whole genome shotgun (WGS) entry which is preliminary data.</text>
</comment>
<dbReference type="InterPro" id="IPR036457">
    <property type="entry name" value="PPM-type-like_dom_sf"/>
</dbReference>
<evidence type="ECO:0000259" key="3">
    <source>
        <dbReference type="PROSITE" id="PS50245"/>
    </source>
</evidence>
<dbReference type="OrthoDB" id="417078at2759"/>
<dbReference type="SUPFAM" id="SSF56219">
    <property type="entry name" value="DNase I-like"/>
    <property type="match status" value="1"/>
</dbReference>
<feature type="region of interest" description="Disordered" evidence="1">
    <location>
        <begin position="798"/>
        <end position="818"/>
    </location>
</feature>
<feature type="region of interest" description="Disordered" evidence="1">
    <location>
        <begin position="274"/>
        <end position="296"/>
    </location>
</feature>
<feature type="compositionally biased region" description="Basic and acidic residues" evidence="1">
    <location>
        <begin position="1368"/>
        <end position="1405"/>
    </location>
</feature>
<dbReference type="PROSITE" id="PS50042">
    <property type="entry name" value="CNMP_BINDING_3"/>
    <property type="match status" value="2"/>
</dbReference>
<name>A0A812W2I6_SYMPI</name>
<dbReference type="SUPFAM" id="SSF81606">
    <property type="entry name" value="PP2C-like"/>
    <property type="match status" value="1"/>
</dbReference>
<dbReference type="InterPro" id="IPR050503">
    <property type="entry name" value="cAMP-dep_PK_reg_su-like"/>
</dbReference>
<feature type="region of interest" description="Disordered" evidence="1">
    <location>
        <begin position="1366"/>
        <end position="1407"/>
    </location>
</feature>
<evidence type="ECO:0000259" key="2">
    <source>
        <dbReference type="PROSITE" id="PS50042"/>
    </source>
</evidence>
<dbReference type="CDD" id="cd00143">
    <property type="entry name" value="PP2Cc"/>
    <property type="match status" value="1"/>
</dbReference>
<dbReference type="Proteomes" id="UP000649617">
    <property type="component" value="Unassembled WGS sequence"/>
</dbReference>
<dbReference type="EMBL" id="CAJNIZ010043271">
    <property type="protein sequence ID" value="CAE7656060.1"/>
    <property type="molecule type" value="Genomic_DNA"/>
</dbReference>
<reference evidence="5" key="1">
    <citation type="submission" date="2021-02" db="EMBL/GenBank/DDBJ databases">
        <authorList>
            <person name="Dougan E. K."/>
            <person name="Rhodes N."/>
            <person name="Thang M."/>
            <person name="Chan C."/>
        </authorList>
    </citation>
    <scope>NUCLEOTIDE SEQUENCE</scope>
</reference>
<feature type="compositionally biased region" description="Basic and acidic residues" evidence="1">
    <location>
        <begin position="1457"/>
        <end position="1479"/>
    </location>
</feature>
<sequence>MAKLDNGWNLHPAPQATPGQRGDRLVWIDEDIAECRYGSTAVAEAIRLLKGVAAALNPALTSYHWSSNSAGHPAHALRPRLPATDEAVLTVSPKAQLACYPGDGTHYVCHQDNKFRPSHGTRLNSRELTAILYGNPADWDICKADIELPEMRRAIDEDPRSSTHKIVVIITQHRGDAHAVRHGPTHEIAAEKSGVVIGNPAETEPPTYEIEQVGKKHNGDPTYQAVLNIKGHGGRIRSLRAPPRANQDDARDDGEEMKDCFMKDGMPGLRELQQKQRRSRISPGLRDLHGADQPNAYKELPSVSTQLRELCVAECWKTKAVAIAGEVSSEVIEFSVAHELLASNLAGEDALSVAASTAWSVVEGMRFYNYNMANSSSLLSTVGMKGAGSRTRFEGLHQLQGSDGQDFERWVQEPLADGGPVDLVFATLSETRLQLGPWVRDYRTRSSSSQCLDVATYQNSLKEADKKNELPWTSVLNGMAEKYNGNLKTLLLFSRSRFRRDPDSLPLFGRLPDKRVAGMALPNPKKAFMGRSLLSRREELHFCFAGAHFPISEIAAVLEDAKKDSLEEAKTLMARILRKVLRKAHRMGLLDDGTLLILQGDLNSRTVLRSAGQLDVLSEVLADKNMQAAIQAGLPFLDGEWLEPANSDPTELPVTYKFSCEVGGTFLRGERSLTLKTVLDATSPAELSPKSPSFERYHATLSSLPPEQLKDWGLDFKENSFRPFRFPASADRLLAWAPRKLARRLRWHFPKGGYEVIHTQGGSDHRPVALEATLTVAASMPEDVEAFPKPSAQLIEEVGQDDAEDSDSGDSPGLLGSLASRTGVGASWFRHSASLRRKNFKHAAKLKQRAVTSGEQRDTWRQACQDSSHQLQSLRANTMLGQSKGAAPRMATGGYTEQAEIRVHTCKFLFPVTLSVLHEDEAPAVGQKAQLSGSERRTAHRMTPSLQVSVAGYPAIVRFVGSAHFAPGEWIGVELEPGQPATRCEREHAYFTCKPNHGLFVRRSVVQRLPSGDAPSTGKARVLFAGAGPEICEPPVSGHAEGDDSQSDDDVDEVAMVPTQTMRRKGVSAEARGLEDDWAPPVHEKSPAEKQQLKDVIDRSHDSKLRMMFGNLSAKGLERVIEAMFKKSLKKGETIIRFGDEGDNFYIVKHGKFNIFAYRRIQQADAEAESSAEFVKVFEAGPGFAFGEAALLYNAPRSATITASEDSEVWCLERKAFRELVIRASEQKFKEYSEFLKRCDVLQELDAEQIATLAEVVDEEDFSSEEVIIQQGGRDSNMFITLNGQAVACISGDKGEVQVKTYNRGDFFGEIALLLGEPRKASVYAKGNVTCLVITKQVFDRVLGPLRDFLKKNLAKYARYQDAIEQGGEMRDARPSEEPQQAEMEREAELEARKNQSAEEGEARPARRRLLRKADRANTVYNVKIKLPVDLDIDEDEEPASAESGEATAPAAEAEQGESKPEVQETRARHARGEEKKQTLAERLEEDWKKPQLVSPTEGLTVAKSKFTAFGGLRKGEKFTMDKAVIVRSQARAQKDGDEETYRWSGPSWLKGQIHAAVFCQKGQKSAADPTPNQDNYFALHVGSIGLYGVCDGHGPFGHLVSFRLVQALPHYITTNPNWGEDWATCLKEAFLASQADLLRLAASEGINLEASGAAGTVLVFEGPCIHVAHIGDAGCLVASWSRHDSRILHGTEDHKPNNPEERQRLEAAGSEVRQVDVDSFRIYIRGTNFPGLTMSRAFGDTACAGVLQEPHYERMFIQPSDEVYAVLASDGIWEFIDYAKAVDLTSKKLRLKGPREAARHLVDASRLETYCQEHPSRFEYLLSRQANSLPRSFHMDMRNA</sequence>
<feature type="domain" description="CAP-Gly" evidence="3">
    <location>
        <begin position="961"/>
        <end position="1002"/>
    </location>
</feature>
<dbReference type="SMART" id="SM00332">
    <property type="entry name" value="PP2Cc"/>
    <property type="match status" value="1"/>
</dbReference>
<dbReference type="CDD" id="cd00038">
    <property type="entry name" value="CAP_ED"/>
    <property type="match status" value="2"/>
</dbReference>
<dbReference type="PRINTS" id="PR00103">
    <property type="entry name" value="CAMPKINASE"/>
</dbReference>
<feature type="compositionally biased region" description="Low complexity" evidence="1">
    <location>
        <begin position="809"/>
        <end position="818"/>
    </location>
</feature>
<dbReference type="PROSITE" id="PS00888">
    <property type="entry name" value="CNMP_BINDING_1"/>
    <property type="match status" value="1"/>
</dbReference>
<dbReference type="Pfam" id="PF00027">
    <property type="entry name" value="cNMP_binding"/>
    <property type="match status" value="2"/>
</dbReference>
<dbReference type="Pfam" id="PF01302">
    <property type="entry name" value="CAP_GLY"/>
    <property type="match status" value="1"/>
</dbReference>
<dbReference type="SMART" id="SM01052">
    <property type="entry name" value="CAP_GLY"/>
    <property type="match status" value="1"/>
</dbReference>
<dbReference type="GO" id="GO:0030552">
    <property type="term" value="F:cAMP binding"/>
    <property type="evidence" value="ECO:0007669"/>
    <property type="project" value="TreeGrafter"/>
</dbReference>
<accession>A0A812W2I6</accession>
<feature type="region of interest" description="Disordered" evidence="1">
    <location>
        <begin position="1"/>
        <end position="22"/>
    </location>
</feature>
<dbReference type="Gene3D" id="2.30.30.190">
    <property type="entry name" value="CAP Gly-rich-like domain"/>
    <property type="match status" value="1"/>
</dbReference>
<dbReference type="InterPro" id="IPR014710">
    <property type="entry name" value="RmlC-like_jellyroll"/>
</dbReference>
<feature type="domain" description="PPM-type phosphatase" evidence="4">
    <location>
        <begin position="1555"/>
        <end position="1841"/>
    </location>
</feature>
<dbReference type="InterPro" id="IPR001932">
    <property type="entry name" value="PPM-type_phosphatase-like_dom"/>
</dbReference>
<feature type="region of interest" description="Disordered" evidence="1">
    <location>
        <begin position="1063"/>
        <end position="1089"/>
    </location>
</feature>
<dbReference type="InterPro" id="IPR036691">
    <property type="entry name" value="Endo/exonu/phosph_ase_sf"/>
</dbReference>
<evidence type="ECO:0000259" key="4">
    <source>
        <dbReference type="PROSITE" id="PS51746"/>
    </source>
</evidence>
<feature type="compositionally biased region" description="Acidic residues" evidence="1">
    <location>
        <begin position="798"/>
        <end position="808"/>
    </location>
</feature>
<evidence type="ECO:0000256" key="1">
    <source>
        <dbReference type="SAM" id="MobiDB-lite"/>
    </source>
</evidence>
<dbReference type="GO" id="GO:0005952">
    <property type="term" value="C:cAMP-dependent protein kinase complex"/>
    <property type="evidence" value="ECO:0007669"/>
    <property type="project" value="InterPro"/>
</dbReference>
<dbReference type="SMART" id="SM00100">
    <property type="entry name" value="cNMP"/>
    <property type="match status" value="2"/>
</dbReference>
<evidence type="ECO:0000313" key="5">
    <source>
        <dbReference type="EMBL" id="CAE7656060.1"/>
    </source>
</evidence>